<gene>
    <name evidence="2" type="ORF">ZHAS_00010302</name>
</gene>
<proteinExistence type="predicted"/>
<feature type="region of interest" description="Disordered" evidence="1">
    <location>
        <begin position="143"/>
        <end position="184"/>
    </location>
</feature>
<reference evidence="3" key="2">
    <citation type="submission" date="2020-05" db="UniProtKB">
        <authorList>
            <consortium name="EnsemblMetazoa"/>
        </authorList>
    </citation>
    <scope>IDENTIFICATION</scope>
</reference>
<dbReference type="AlphaFoldDB" id="A0A084VX91"/>
<feature type="region of interest" description="Disordered" evidence="1">
    <location>
        <begin position="80"/>
        <end position="104"/>
    </location>
</feature>
<dbReference type="EMBL" id="KE525195">
    <property type="protein sequence ID" value="KFB42585.1"/>
    <property type="molecule type" value="Genomic_DNA"/>
</dbReference>
<feature type="region of interest" description="Disordered" evidence="1">
    <location>
        <begin position="1"/>
        <end position="47"/>
    </location>
</feature>
<evidence type="ECO:0000313" key="3">
    <source>
        <dbReference type="EnsemblMetazoa" id="ASIC010302-PA"/>
    </source>
</evidence>
<protein>
    <submittedName>
        <fullName evidence="2 3">Uncharacterized protein</fullName>
    </submittedName>
</protein>
<dbReference type="Proteomes" id="UP000030765">
    <property type="component" value="Unassembled WGS sequence"/>
</dbReference>
<evidence type="ECO:0000313" key="2">
    <source>
        <dbReference type="EMBL" id="KFB42585.1"/>
    </source>
</evidence>
<keyword evidence="4" id="KW-1185">Reference proteome</keyword>
<name>A0A084VX91_ANOSI</name>
<feature type="compositionally biased region" description="Basic and acidic residues" evidence="1">
    <location>
        <begin position="10"/>
        <end position="21"/>
    </location>
</feature>
<accession>A0A084VX91</accession>
<feature type="compositionally biased region" description="Basic residues" evidence="1">
    <location>
        <begin position="173"/>
        <end position="184"/>
    </location>
</feature>
<dbReference type="EMBL" id="ATLV01017868">
    <property type="status" value="NOT_ANNOTATED_CDS"/>
    <property type="molecule type" value="Genomic_DNA"/>
</dbReference>
<organism evidence="2">
    <name type="scientific">Anopheles sinensis</name>
    <name type="common">Mosquito</name>
    <dbReference type="NCBI Taxonomy" id="74873"/>
    <lineage>
        <taxon>Eukaryota</taxon>
        <taxon>Metazoa</taxon>
        <taxon>Ecdysozoa</taxon>
        <taxon>Arthropoda</taxon>
        <taxon>Hexapoda</taxon>
        <taxon>Insecta</taxon>
        <taxon>Pterygota</taxon>
        <taxon>Neoptera</taxon>
        <taxon>Endopterygota</taxon>
        <taxon>Diptera</taxon>
        <taxon>Nematocera</taxon>
        <taxon>Culicoidea</taxon>
        <taxon>Culicidae</taxon>
        <taxon>Anophelinae</taxon>
        <taxon>Anopheles</taxon>
    </lineage>
</organism>
<sequence>MVDGVTTFSRRADQRAATDRTRRSHAPQPMASDELPNDDRRMPAGDDPIVQRLCGEQPHGGSIIGRKFYRWARSTGALEPDRCPGGDGAILATDRRPPGTSNGRRCHPTVACSLLITLTQLLIVLACLLPSTSRAQAAFGVPSGKSRSLSLPQSMPIGLPDPAPVHTALPQIKTRKRRAGISNK</sequence>
<reference evidence="2 4" key="1">
    <citation type="journal article" date="2014" name="BMC Genomics">
        <title>Genome sequence of Anopheles sinensis provides insight into genetics basis of mosquito competence for malaria parasites.</title>
        <authorList>
            <person name="Zhou D."/>
            <person name="Zhang D."/>
            <person name="Ding G."/>
            <person name="Shi L."/>
            <person name="Hou Q."/>
            <person name="Ye Y."/>
            <person name="Xu Y."/>
            <person name="Zhou H."/>
            <person name="Xiong C."/>
            <person name="Li S."/>
            <person name="Yu J."/>
            <person name="Hong S."/>
            <person name="Yu X."/>
            <person name="Zou P."/>
            <person name="Chen C."/>
            <person name="Chang X."/>
            <person name="Wang W."/>
            <person name="Lv Y."/>
            <person name="Sun Y."/>
            <person name="Ma L."/>
            <person name="Shen B."/>
            <person name="Zhu C."/>
        </authorList>
    </citation>
    <scope>NUCLEOTIDE SEQUENCE [LARGE SCALE GENOMIC DNA]</scope>
</reference>
<evidence type="ECO:0000313" key="4">
    <source>
        <dbReference type="Proteomes" id="UP000030765"/>
    </source>
</evidence>
<dbReference type="VEuPathDB" id="VectorBase:ASIC010302"/>
<evidence type="ECO:0000256" key="1">
    <source>
        <dbReference type="SAM" id="MobiDB-lite"/>
    </source>
</evidence>
<dbReference type="EnsemblMetazoa" id="ASIC010302-RA">
    <property type="protein sequence ID" value="ASIC010302-PA"/>
    <property type="gene ID" value="ASIC010302"/>
</dbReference>